<feature type="compositionally biased region" description="Basic and acidic residues" evidence="1">
    <location>
        <begin position="50"/>
        <end position="59"/>
    </location>
</feature>
<feature type="non-terminal residue" evidence="2">
    <location>
        <position position="110"/>
    </location>
</feature>
<feature type="region of interest" description="Disordered" evidence="1">
    <location>
        <begin position="1"/>
        <end position="59"/>
    </location>
</feature>
<reference evidence="2 3" key="1">
    <citation type="journal article" date="2018" name="Front. Plant Sci.">
        <title>Red Clover (Trifolium pratense) and Zigzag Clover (T. medium) - A Picture of Genomic Similarities and Differences.</title>
        <authorList>
            <person name="Dluhosova J."/>
            <person name="Istvanek J."/>
            <person name="Nedelnik J."/>
            <person name="Repkova J."/>
        </authorList>
    </citation>
    <scope>NUCLEOTIDE SEQUENCE [LARGE SCALE GENOMIC DNA]</scope>
    <source>
        <strain evidence="3">cv. 10/8</strain>
        <tissue evidence="2">Leaf</tissue>
    </source>
</reference>
<proteinExistence type="predicted"/>
<accession>A0A392RSC7</accession>
<evidence type="ECO:0000256" key="1">
    <source>
        <dbReference type="SAM" id="MobiDB-lite"/>
    </source>
</evidence>
<protein>
    <submittedName>
        <fullName evidence="2">Uncharacterized protein</fullName>
    </submittedName>
</protein>
<comment type="caution">
    <text evidence="2">The sequence shown here is derived from an EMBL/GenBank/DDBJ whole genome shotgun (WGS) entry which is preliminary data.</text>
</comment>
<dbReference type="Proteomes" id="UP000265520">
    <property type="component" value="Unassembled WGS sequence"/>
</dbReference>
<name>A0A392RSC7_9FABA</name>
<feature type="compositionally biased region" description="Basic and acidic residues" evidence="1">
    <location>
        <begin position="14"/>
        <end position="36"/>
    </location>
</feature>
<sequence length="110" mass="12359">MSYPSALLGFGNSPHEKSKEEEDNKERNTKKYKEGDQAATDFPPLPTKGADGEKEEGVRSFKEIMVGADTKDDDMRDFASEEEVVVEDDEGEGIRVEEHEIGRYKCPAFI</sequence>
<dbReference type="EMBL" id="LXQA010268519">
    <property type="protein sequence ID" value="MCI39538.1"/>
    <property type="molecule type" value="Genomic_DNA"/>
</dbReference>
<evidence type="ECO:0000313" key="2">
    <source>
        <dbReference type="EMBL" id="MCI39538.1"/>
    </source>
</evidence>
<evidence type="ECO:0000313" key="3">
    <source>
        <dbReference type="Proteomes" id="UP000265520"/>
    </source>
</evidence>
<keyword evidence="3" id="KW-1185">Reference proteome</keyword>
<organism evidence="2 3">
    <name type="scientific">Trifolium medium</name>
    <dbReference type="NCBI Taxonomy" id="97028"/>
    <lineage>
        <taxon>Eukaryota</taxon>
        <taxon>Viridiplantae</taxon>
        <taxon>Streptophyta</taxon>
        <taxon>Embryophyta</taxon>
        <taxon>Tracheophyta</taxon>
        <taxon>Spermatophyta</taxon>
        <taxon>Magnoliopsida</taxon>
        <taxon>eudicotyledons</taxon>
        <taxon>Gunneridae</taxon>
        <taxon>Pentapetalae</taxon>
        <taxon>rosids</taxon>
        <taxon>fabids</taxon>
        <taxon>Fabales</taxon>
        <taxon>Fabaceae</taxon>
        <taxon>Papilionoideae</taxon>
        <taxon>50 kb inversion clade</taxon>
        <taxon>NPAAA clade</taxon>
        <taxon>Hologalegina</taxon>
        <taxon>IRL clade</taxon>
        <taxon>Trifolieae</taxon>
        <taxon>Trifolium</taxon>
    </lineage>
</organism>
<dbReference type="AlphaFoldDB" id="A0A392RSC7"/>